<dbReference type="VEuPathDB" id="CryptoDB:Vbra_20488"/>
<keyword evidence="4" id="KW-1185">Reference proteome</keyword>
<dbReference type="AlphaFoldDB" id="A0A0G4EM98"/>
<feature type="transmembrane region" description="Helical" evidence="2">
    <location>
        <begin position="84"/>
        <end position="105"/>
    </location>
</feature>
<accession>A0A0G4EM98</accession>
<evidence type="ECO:0000256" key="1">
    <source>
        <dbReference type="SAM" id="MobiDB-lite"/>
    </source>
</evidence>
<dbReference type="EMBL" id="CDMY01000262">
    <property type="protein sequence ID" value="CEL98072.1"/>
    <property type="molecule type" value="Genomic_DNA"/>
</dbReference>
<proteinExistence type="predicted"/>
<protein>
    <submittedName>
        <fullName evidence="3">Uncharacterized protein</fullName>
    </submittedName>
</protein>
<feature type="transmembrane region" description="Helical" evidence="2">
    <location>
        <begin position="39"/>
        <end position="63"/>
    </location>
</feature>
<reference evidence="3 4" key="1">
    <citation type="submission" date="2014-11" db="EMBL/GenBank/DDBJ databases">
        <authorList>
            <person name="Zhu J."/>
            <person name="Qi W."/>
            <person name="Song R."/>
        </authorList>
    </citation>
    <scope>NUCLEOTIDE SEQUENCE [LARGE SCALE GENOMIC DNA]</scope>
</reference>
<organism evidence="3 4">
    <name type="scientific">Vitrella brassicaformis (strain CCMP3155)</name>
    <dbReference type="NCBI Taxonomy" id="1169540"/>
    <lineage>
        <taxon>Eukaryota</taxon>
        <taxon>Sar</taxon>
        <taxon>Alveolata</taxon>
        <taxon>Colpodellida</taxon>
        <taxon>Vitrellaceae</taxon>
        <taxon>Vitrella</taxon>
    </lineage>
</organism>
<name>A0A0G4EM98_VITBC</name>
<evidence type="ECO:0000256" key="2">
    <source>
        <dbReference type="SAM" id="Phobius"/>
    </source>
</evidence>
<evidence type="ECO:0000313" key="3">
    <source>
        <dbReference type="EMBL" id="CEL98072.1"/>
    </source>
</evidence>
<dbReference type="PhylomeDB" id="A0A0G4EM98"/>
<keyword evidence="2" id="KW-0472">Membrane</keyword>
<sequence>MEAARGSLLTPLVTPESGDSSRHVRASLPDTRWFRHDDFYTLILTHQLWYLVPVLFAVFLSGGPSSLDVCVKGVCYTISNNSSLVAWIVVLVVASLFGGSCLGSYSDWMAVVAKSSGAHDPKGTFYSPAHIGYLLTTPGLLGYVPYHYDHLFVERRLIIICAVVGGVLIAMLLRIFDEVKIVEREGEHDHDLEEANAALQAEARDALQAAGKAVYRVADWCVVLPLLCMSALAGHMLIWWVYMGILLVAELVRCCRGLCDETVSQ</sequence>
<dbReference type="Proteomes" id="UP000041254">
    <property type="component" value="Unassembled WGS sequence"/>
</dbReference>
<feature type="transmembrane region" description="Helical" evidence="2">
    <location>
        <begin position="157"/>
        <end position="176"/>
    </location>
</feature>
<feature type="region of interest" description="Disordered" evidence="1">
    <location>
        <begin position="1"/>
        <end position="23"/>
    </location>
</feature>
<keyword evidence="2" id="KW-0812">Transmembrane</keyword>
<gene>
    <name evidence="3" type="ORF">Vbra_20488</name>
</gene>
<dbReference type="InParanoid" id="A0A0G4EM98"/>
<feature type="transmembrane region" description="Helical" evidence="2">
    <location>
        <begin position="125"/>
        <end position="145"/>
    </location>
</feature>
<feature type="transmembrane region" description="Helical" evidence="2">
    <location>
        <begin position="222"/>
        <end position="248"/>
    </location>
</feature>
<evidence type="ECO:0000313" key="4">
    <source>
        <dbReference type="Proteomes" id="UP000041254"/>
    </source>
</evidence>
<keyword evidence="2" id="KW-1133">Transmembrane helix</keyword>